<feature type="domain" description="GHMP kinase N-terminal" evidence="8">
    <location>
        <begin position="188"/>
        <end position="253"/>
    </location>
</feature>
<evidence type="ECO:0000256" key="2">
    <source>
        <dbReference type="ARBA" id="ARBA00012958"/>
    </source>
</evidence>
<dbReference type="InterPro" id="IPR014721">
    <property type="entry name" value="Ribsml_uS5_D2-typ_fold_subgr"/>
</dbReference>
<dbReference type="OrthoDB" id="10262935at2759"/>
<evidence type="ECO:0000313" key="10">
    <source>
        <dbReference type="EMBL" id="RLN55138.1"/>
    </source>
</evidence>
<evidence type="ECO:0000256" key="5">
    <source>
        <dbReference type="ARBA" id="ARBA00022777"/>
    </source>
</evidence>
<keyword evidence="6" id="KW-0067">ATP-binding</keyword>
<dbReference type="Gene3D" id="1.10.10.60">
    <property type="entry name" value="Homeodomain-like"/>
    <property type="match status" value="1"/>
</dbReference>
<dbReference type="Proteomes" id="UP000277300">
    <property type="component" value="Unassembled WGS sequence"/>
</dbReference>
<dbReference type="PANTHER" id="PTHR31814">
    <property type="match status" value="1"/>
</dbReference>
<evidence type="ECO:0000256" key="3">
    <source>
        <dbReference type="ARBA" id="ARBA00022679"/>
    </source>
</evidence>
<dbReference type="Gene3D" id="3.30.230.10">
    <property type="match status" value="1"/>
</dbReference>
<dbReference type="GO" id="GO:0005524">
    <property type="term" value="F:ATP binding"/>
    <property type="evidence" value="ECO:0007669"/>
    <property type="project" value="UniProtKB-KW"/>
</dbReference>
<dbReference type="PANTHER" id="PTHR31814:SF2">
    <property type="entry name" value="PHOSPHOMEVALONATE KINASE"/>
    <property type="match status" value="1"/>
</dbReference>
<dbReference type="Pfam" id="PF13936">
    <property type="entry name" value="HTH_38"/>
    <property type="match status" value="1"/>
</dbReference>
<comment type="caution">
    <text evidence="10">The sequence shown here is derived from an EMBL/GenBank/DDBJ whole genome shotgun (WGS) entry which is preliminary data.</text>
</comment>
<evidence type="ECO:0000256" key="6">
    <source>
        <dbReference type="ARBA" id="ARBA00022840"/>
    </source>
</evidence>
<keyword evidence="3" id="KW-0808">Transferase</keyword>
<dbReference type="InterPro" id="IPR025246">
    <property type="entry name" value="IS30-like_HTH"/>
</dbReference>
<dbReference type="InterPro" id="IPR036388">
    <property type="entry name" value="WH-like_DNA-bd_sf"/>
</dbReference>
<dbReference type="GO" id="GO:0019287">
    <property type="term" value="P:isopentenyl diphosphate biosynthetic process, mevalonate pathway"/>
    <property type="evidence" value="ECO:0007669"/>
    <property type="project" value="TreeGrafter"/>
</dbReference>
<evidence type="ECO:0000256" key="1">
    <source>
        <dbReference type="ARBA" id="ARBA00005017"/>
    </source>
</evidence>
<feature type="region of interest" description="Disordered" evidence="7">
    <location>
        <begin position="499"/>
        <end position="522"/>
    </location>
</feature>
<dbReference type="InterPro" id="IPR006204">
    <property type="entry name" value="GHMP_kinase_N_dom"/>
</dbReference>
<proteinExistence type="predicted"/>
<dbReference type="EMBL" id="MBDO02000457">
    <property type="protein sequence ID" value="RLN55138.1"/>
    <property type="molecule type" value="Genomic_DNA"/>
</dbReference>
<protein>
    <recommendedName>
        <fullName evidence="2">phosphomevalonate kinase</fullName>
        <ecNumber evidence="2">2.7.4.2</ecNumber>
    </recommendedName>
</protein>
<dbReference type="GO" id="GO:0005777">
    <property type="term" value="C:peroxisome"/>
    <property type="evidence" value="ECO:0007669"/>
    <property type="project" value="TreeGrafter"/>
</dbReference>
<dbReference type="Gene3D" id="1.10.10.10">
    <property type="entry name" value="Winged helix-like DNA-binding domain superfamily/Winged helix DNA-binding domain"/>
    <property type="match status" value="1"/>
</dbReference>
<reference evidence="10 11" key="1">
    <citation type="submission" date="2018-07" db="EMBL/GenBank/DDBJ databases">
        <title>Genome sequencing of oomycete isolates from Chile give support for New Zealand origin for Phytophthora kernoviae and make available the first Nothophytophthora sp. genome.</title>
        <authorList>
            <person name="Studholme D.J."/>
            <person name="Sanfuentes E."/>
            <person name="Panda P."/>
            <person name="Hill R."/>
            <person name="Sambles C."/>
            <person name="Grant M."/>
            <person name="Williams N.M."/>
            <person name="Mcdougal R.L."/>
        </authorList>
    </citation>
    <scope>NUCLEOTIDE SEQUENCE [LARGE SCALE GENOMIC DNA]</scope>
    <source>
        <strain evidence="10">Chile6</strain>
    </source>
</reference>
<evidence type="ECO:0000313" key="11">
    <source>
        <dbReference type="Proteomes" id="UP000277300"/>
    </source>
</evidence>
<organism evidence="10 11">
    <name type="scientific">Phytophthora kernoviae</name>
    <dbReference type="NCBI Taxonomy" id="325452"/>
    <lineage>
        <taxon>Eukaryota</taxon>
        <taxon>Sar</taxon>
        <taxon>Stramenopiles</taxon>
        <taxon>Oomycota</taxon>
        <taxon>Peronosporomycetes</taxon>
        <taxon>Peronosporales</taxon>
        <taxon>Peronosporaceae</taxon>
        <taxon>Phytophthora</taxon>
    </lineage>
</organism>
<dbReference type="SUPFAM" id="SSF46689">
    <property type="entry name" value="Homeodomain-like"/>
    <property type="match status" value="1"/>
</dbReference>
<comment type="pathway">
    <text evidence="1">Isoprenoid biosynthesis; isopentenyl diphosphate biosynthesis via mevalonate pathway; isopentenyl diphosphate from (R)-mevalonate: step 2/3.</text>
</comment>
<dbReference type="Pfam" id="PF00288">
    <property type="entry name" value="GHMP_kinases_N"/>
    <property type="match status" value="1"/>
</dbReference>
<feature type="compositionally biased region" description="Basic residues" evidence="7">
    <location>
        <begin position="508"/>
        <end position="518"/>
    </location>
</feature>
<dbReference type="AlphaFoldDB" id="A0A3F2RF95"/>
<dbReference type="EC" id="2.7.4.2" evidence="2"/>
<feature type="domain" description="Transposase IS30-like HTH" evidence="9">
    <location>
        <begin position="465"/>
        <end position="503"/>
    </location>
</feature>
<sequence length="585" mass="64845">MTTVRPNLCVSAPGKVLLVGGYLVLDEQYSGLVLSSTARFYSQVVAKPWGDKELESVGSESCRLFPLTVESQQFSQSIDGWVEESWDGRFRFQLREESDRNSYIEETVLCAINGIAGLKAFEMNNTFQQLADEKTGVHVALRGDNDFYSQAQRLQAANQPPRRANVEALELFLPPMMEERGEGKLVALKTGMGSSAALVTSLVAALTAFFLPTISLDKRQEDLELVHNLAQLSHCYVQRKIGSGFDVSAACFGSQSYTRFPASILNVFTSEDALTSRDIGSCITNRALWNTSSRVNPFRLPATFHMMMGDVSSGSATVSMVRQVLTWKKENPDHALRVMTALHEQNKKVEQRLADLCKLEDTCSAPVNWEIMATQSREKWSDTDATIGAVLLRIHEAFSRVRGLLREMGTSAGVPIEPPEQTEILEATLAIPGVLTAGVPGVEDLWVQWPSTHPDSMSPSMDAARELSPEEKTTILTLAEAGLSLRAIAEATNRSRSTCQRVVQIPAKSKRPSRRGSPKKIDEKLQRRIIRSVSTGKMNAAKVKDKLQLTCSLSTVQRAIRSVDWLKYKKYVEFGYKEGDKRIVS</sequence>
<dbReference type="InterPro" id="IPR035102">
    <property type="entry name" value="Phosphomevalonate_kinase"/>
</dbReference>
<gene>
    <name evidence="10" type="ORF">BBP00_00008637</name>
</gene>
<accession>A0A3F2RF95</accession>
<dbReference type="InterPro" id="IPR020568">
    <property type="entry name" value="Ribosomal_Su5_D2-typ_SF"/>
</dbReference>
<dbReference type="SUPFAM" id="SSF54211">
    <property type="entry name" value="Ribosomal protein S5 domain 2-like"/>
    <property type="match status" value="1"/>
</dbReference>
<evidence type="ECO:0000259" key="9">
    <source>
        <dbReference type="Pfam" id="PF13936"/>
    </source>
</evidence>
<dbReference type="GO" id="GO:0004631">
    <property type="term" value="F:phosphomevalonate kinase activity"/>
    <property type="evidence" value="ECO:0007669"/>
    <property type="project" value="UniProtKB-EC"/>
</dbReference>
<keyword evidence="4" id="KW-0547">Nucleotide-binding</keyword>
<dbReference type="GO" id="GO:0010142">
    <property type="term" value="P:farnesyl diphosphate biosynthetic process, mevalonate pathway"/>
    <property type="evidence" value="ECO:0007669"/>
    <property type="project" value="TreeGrafter"/>
</dbReference>
<evidence type="ECO:0000256" key="7">
    <source>
        <dbReference type="SAM" id="MobiDB-lite"/>
    </source>
</evidence>
<keyword evidence="5" id="KW-0418">Kinase</keyword>
<evidence type="ECO:0000256" key="4">
    <source>
        <dbReference type="ARBA" id="ARBA00022741"/>
    </source>
</evidence>
<name>A0A3F2RF95_9STRA</name>
<evidence type="ECO:0000259" key="8">
    <source>
        <dbReference type="Pfam" id="PF00288"/>
    </source>
</evidence>
<dbReference type="InterPro" id="IPR009057">
    <property type="entry name" value="Homeodomain-like_sf"/>
</dbReference>